<dbReference type="GO" id="GO:0016020">
    <property type="term" value="C:membrane"/>
    <property type="evidence" value="ECO:0007669"/>
    <property type="project" value="UniProtKB-SubCell"/>
</dbReference>
<evidence type="ECO:0000259" key="7">
    <source>
        <dbReference type="Pfam" id="PF01694"/>
    </source>
</evidence>
<feature type="region of interest" description="Disordered" evidence="5">
    <location>
        <begin position="281"/>
        <end position="332"/>
    </location>
</feature>
<name>A0A3Q3IBE7_MONAL</name>
<feature type="transmembrane region" description="Helical" evidence="6">
    <location>
        <begin position="69"/>
        <end position="88"/>
    </location>
</feature>
<evidence type="ECO:0000313" key="8">
    <source>
        <dbReference type="Ensembl" id="ENSMALP00000000973.1"/>
    </source>
</evidence>
<evidence type="ECO:0000256" key="1">
    <source>
        <dbReference type="ARBA" id="ARBA00004141"/>
    </source>
</evidence>
<evidence type="ECO:0000256" key="3">
    <source>
        <dbReference type="ARBA" id="ARBA00022989"/>
    </source>
</evidence>
<evidence type="ECO:0000256" key="4">
    <source>
        <dbReference type="ARBA" id="ARBA00023136"/>
    </source>
</evidence>
<dbReference type="Gene3D" id="1.20.1540.10">
    <property type="entry name" value="Rhomboid-like"/>
    <property type="match status" value="1"/>
</dbReference>
<organism evidence="8 9">
    <name type="scientific">Monopterus albus</name>
    <name type="common">Swamp eel</name>
    <dbReference type="NCBI Taxonomy" id="43700"/>
    <lineage>
        <taxon>Eukaryota</taxon>
        <taxon>Metazoa</taxon>
        <taxon>Chordata</taxon>
        <taxon>Craniata</taxon>
        <taxon>Vertebrata</taxon>
        <taxon>Euteleostomi</taxon>
        <taxon>Actinopterygii</taxon>
        <taxon>Neopterygii</taxon>
        <taxon>Teleostei</taxon>
        <taxon>Neoteleostei</taxon>
        <taxon>Acanthomorphata</taxon>
        <taxon>Anabantaria</taxon>
        <taxon>Synbranchiformes</taxon>
        <taxon>Synbranchidae</taxon>
        <taxon>Monopterus</taxon>
    </lineage>
</organism>
<evidence type="ECO:0000256" key="6">
    <source>
        <dbReference type="SAM" id="Phobius"/>
    </source>
</evidence>
<accession>A0A3Q3IBE7</accession>
<dbReference type="PANTHER" id="PTHR43066:SF12">
    <property type="entry name" value="RHOMBOID DOMAIN-CONTAINING 2"/>
    <property type="match status" value="1"/>
</dbReference>
<evidence type="ECO:0000256" key="5">
    <source>
        <dbReference type="SAM" id="MobiDB-lite"/>
    </source>
</evidence>
<feature type="domain" description="Peptidase S54 rhomboid" evidence="7">
    <location>
        <begin position="59"/>
        <end position="196"/>
    </location>
</feature>
<evidence type="ECO:0000256" key="2">
    <source>
        <dbReference type="ARBA" id="ARBA00022692"/>
    </source>
</evidence>
<keyword evidence="9" id="KW-1185">Reference proteome</keyword>
<reference evidence="8" key="2">
    <citation type="submission" date="2025-09" db="UniProtKB">
        <authorList>
            <consortium name="Ensembl"/>
        </authorList>
    </citation>
    <scope>IDENTIFICATION</scope>
</reference>
<feature type="transmembrane region" description="Helical" evidence="6">
    <location>
        <begin position="176"/>
        <end position="196"/>
    </location>
</feature>
<dbReference type="STRING" id="43700.ENSMALP00000000973"/>
<feature type="transmembrane region" description="Helical" evidence="6">
    <location>
        <begin position="20"/>
        <end position="42"/>
    </location>
</feature>
<dbReference type="InterPro" id="IPR022764">
    <property type="entry name" value="Peptidase_S54_rhomboid_dom"/>
</dbReference>
<sequence>MTRTDYFKMILQVFKDVVPVITSGILIVVLLSCVLFGIQIYFDLTQGFFSIGATVFRNGHLHRLFLYPLYHRTFAQLLLNITALVFLGGSLEKGVGTVRFLFLFLLMSTTTGLCYSFMHLLQDSTNQSHAEGLVPVALACVALTTMRTKMTKGFLCGVSFPTMALPWVLLIITTALIPHCVLPCNIIAILIGWMYGKGWFSHLDMSAARSGVVEKMMPFRLLRKISSVMFVPASMEEKRKTLLPQINPTPGSYPVQAYAPLSSINTGPMMYEGWVNSTSALSGPTPPLQPHGHGSTQGFVHSHDHDCNHHNNHGHSHGQPYRQYKTSDELGL</sequence>
<comment type="subcellular location">
    <subcellularLocation>
        <location evidence="1">Membrane</location>
        <topology evidence="1">Multi-pass membrane protein</topology>
    </subcellularLocation>
</comment>
<evidence type="ECO:0000313" key="9">
    <source>
        <dbReference type="Proteomes" id="UP000261600"/>
    </source>
</evidence>
<dbReference type="InterPro" id="IPR035952">
    <property type="entry name" value="Rhomboid-like_sf"/>
</dbReference>
<keyword evidence="4 6" id="KW-0472">Membrane</keyword>
<protein>
    <recommendedName>
        <fullName evidence="7">Peptidase S54 rhomboid domain-containing protein</fullName>
    </recommendedName>
</protein>
<keyword evidence="3 6" id="KW-1133">Transmembrane helix</keyword>
<dbReference type="Ensembl" id="ENSMALT00000001014.1">
    <property type="protein sequence ID" value="ENSMALP00000000973.1"/>
    <property type="gene ID" value="ENSMALG00000000743.1"/>
</dbReference>
<dbReference type="SUPFAM" id="SSF144091">
    <property type="entry name" value="Rhomboid-like"/>
    <property type="match status" value="1"/>
</dbReference>
<dbReference type="PROSITE" id="PS51257">
    <property type="entry name" value="PROKAR_LIPOPROTEIN"/>
    <property type="match status" value="1"/>
</dbReference>
<dbReference type="GO" id="GO:0004252">
    <property type="term" value="F:serine-type endopeptidase activity"/>
    <property type="evidence" value="ECO:0007669"/>
    <property type="project" value="InterPro"/>
</dbReference>
<dbReference type="PANTHER" id="PTHR43066">
    <property type="entry name" value="RHOMBOID-RELATED PROTEIN"/>
    <property type="match status" value="1"/>
</dbReference>
<keyword evidence="2 6" id="KW-0812">Transmembrane</keyword>
<dbReference type="Proteomes" id="UP000261600">
    <property type="component" value="Unplaced"/>
</dbReference>
<dbReference type="AlphaFoldDB" id="A0A3Q3IBE7"/>
<dbReference type="Pfam" id="PF01694">
    <property type="entry name" value="Rhomboid"/>
    <property type="match status" value="1"/>
</dbReference>
<reference evidence="8" key="1">
    <citation type="submission" date="2025-08" db="UniProtKB">
        <authorList>
            <consortium name="Ensembl"/>
        </authorList>
    </citation>
    <scope>IDENTIFICATION</scope>
</reference>
<feature type="transmembrane region" description="Helical" evidence="6">
    <location>
        <begin position="100"/>
        <end position="118"/>
    </location>
</feature>
<proteinExistence type="predicted"/>